<gene>
    <name evidence="1" type="ORF">SAMN05216333_1308</name>
</gene>
<dbReference type="RefSeq" id="WP_090321878.1">
    <property type="nucleotide sequence ID" value="NZ_FNOE01000033.1"/>
</dbReference>
<accession>A0A1H8U317</accession>
<dbReference type="Proteomes" id="UP000198814">
    <property type="component" value="Unassembled WGS sequence"/>
</dbReference>
<proteinExistence type="predicted"/>
<dbReference type="EMBL" id="FODO01000030">
    <property type="protein sequence ID" value="SEO97233.1"/>
    <property type="molecule type" value="Genomic_DNA"/>
</dbReference>
<keyword evidence="2" id="KW-1185">Reference proteome</keyword>
<protein>
    <submittedName>
        <fullName evidence="1">Uncharacterized protein</fullName>
    </submittedName>
</protein>
<dbReference type="OrthoDB" id="8549255at2"/>
<dbReference type="STRING" id="42354.SAMN05216333_1308"/>
<organism evidence="1 2">
    <name type="scientific">Nitrosomonas oligotropha</name>
    <dbReference type="NCBI Taxonomy" id="42354"/>
    <lineage>
        <taxon>Bacteria</taxon>
        <taxon>Pseudomonadati</taxon>
        <taxon>Pseudomonadota</taxon>
        <taxon>Betaproteobacteria</taxon>
        <taxon>Nitrosomonadales</taxon>
        <taxon>Nitrosomonadaceae</taxon>
        <taxon>Nitrosomonas</taxon>
    </lineage>
</organism>
<dbReference type="AlphaFoldDB" id="A0A1H8U317"/>
<evidence type="ECO:0000313" key="2">
    <source>
        <dbReference type="Proteomes" id="UP000198814"/>
    </source>
</evidence>
<sequence length="116" mass="12657">MSDDKTAADFDDTEIMVKFRSLLGKYQNQGKIVGTAPAGKAPEIDKTTPVIGADAIPLLTDAVFLHPAVIQPQPTRLTPIRQILDAALEDAHIDMDVQDRKALAHALETRLSKQIK</sequence>
<evidence type="ECO:0000313" key="1">
    <source>
        <dbReference type="EMBL" id="SEO97233.1"/>
    </source>
</evidence>
<reference evidence="2" key="1">
    <citation type="submission" date="2016-10" db="EMBL/GenBank/DDBJ databases">
        <authorList>
            <person name="Varghese N."/>
            <person name="Submissions S."/>
        </authorList>
    </citation>
    <scope>NUCLEOTIDE SEQUENCE [LARGE SCALE GENOMIC DNA]</scope>
    <source>
        <strain evidence="2">Nm76</strain>
    </source>
</reference>
<name>A0A1H8U317_9PROT</name>